<keyword evidence="3" id="KW-1185">Reference proteome</keyword>
<organism evidence="2 3">
    <name type="scientific">Sphaerisporangium rhizosphaerae</name>
    <dbReference type="NCBI Taxonomy" id="2269375"/>
    <lineage>
        <taxon>Bacteria</taxon>
        <taxon>Bacillati</taxon>
        <taxon>Actinomycetota</taxon>
        <taxon>Actinomycetes</taxon>
        <taxon>Streptosporangiales</taxon>
        <taxon>Streptosporangiaceae</taxon>
        <taxon>Sphaerisporangium</taxon>
    </lineage>
</organism>
<feature type="region of interest" description="Disordered" evidence="1">
    <location>
        <begin position="120"/>
        <end position="150"/>
    </location>
</feature>
<evidence type="ECO:0008006" key="4">
    <source>
        <dbReference type="Google" id="ProtNLM"/>
    </source>
</evidence>
<dbReference type="EMBL" id="JBHTCG010000026">
    <property type="protein sequence ID" value="MFC7386430.1"/>
    <property type="molecule type" value="Genomic_DNA"/>
</dbReference>
<protein>
    <recommendedName>
        <fullName evidence="4">PRC-barrel domain containing protein</fullName>
    </recommendedName>
</protein>
<comment type="caution">
    <text evidence="2">The sequence shown here is derived from an EMBL/GenBank/DDBJ whole genome shotgun (WGS) entry which is preliminary data.</text>
</comment>
<evidence type="ECO:0000313" key="3">
    <source>
        <dbReference type="Proteomes" id="UP001596496"/>
    </source>
</evidence>
<name>A0ABW2PEH0_9ACTN</name>
<gene>
    <name evidence="2" type="ORF">ACFQSB_29775</name>
</gene>
<evidence type="ECO:0000313" key="2">
    <source>
        <dbReference type="EMBL" id="MFC7386430.1"/>
    </source>
</evidence>
<reference evidence="3" key="1">
    <citation type="journal article" date="2019" name="Int. J. Syst. Evol. Microbiol.">
        <title>The Global Catalogue of Microorganisms (GCM) 10K type strain sequencing project: providing services to taxonomists for standard genome sequencing and annotation.</title>
        <authorList>
            <consortium name="The Broad Institute Genomics Platform"/>
            <consortium name="The Broad Institute Genome Sequencing Center for Infectious Disease"/>
            <person name="Wu L."/>
            <person name="Ma J."/>
        </authorList>
    </citation>
    <scope>NUCLEOTIDE SEQUENCE [LARGE SCALE GENOMIC DNA]</scope>
    <source>
        <strain evidence="3">CECT 7649</strain>
    </source>
</reference>
<sequence length="274" mass="29063">MSQKARTLHAQLHLLDRQVVHAGDGRLVCKVDDVELAAGEDGRPYATAILSGPLALGPRIGGVAGRLIVATTELFRPEERPAPQRIPMALVSEIGSAVQVSGDPPEAALERWVREHLIAPIPGSDGGGEAQDGGDEEPPAPRPSPEPEDGRRIRLASLLGRRVLDADGAPVGQVADVQLTQDGPLLEGVQNAFQVSGLIVVPRHTGQLFGYERGPGGQAPALVRTIIRRLHRGSRYVAWPQLASPLPDAGPIRLSARLAELSSLAELYERDTAG</sequence>
<proteinExistence type="predicted"/>
<accession>A0ABW2PEH0</accession>
<dbReference type="Proteomes" id="UP001596496">
    <property type="component" value="Unassembled WGS sequence"/>
</dbReference>
<dbReference type="RefSeq" id="WP_380830175.1">
    <property type="nucleotide sequence ID" value="NZ_JBHTCG010000026.1"/>
</dbReference>
<evidence type="ECO:0000256" key="1">
    <source>
        <dbReference type="SAM" id="MobiDB-lite"/>
    </source>
</evidence>